<dbReference type="RefSeq" id="WP_197055138.1">
    <property type="nucleotide sequence ID" value="NZ_ARXV01000008.1"/>
</dbReference>
<dbReference type="InterPro" id="IPR025979">
    <property type="entry name" value="ChrR-like_cupin_dom"/>
</dbReference>
<dbReference type="Proteomes" id="UP000029444">
    <property type="component" value="Unassembled WGS sequence"/>
</dbReference>
<dbReference type="AlphaFoldDB" id="A0A095SIU2"/>
<feature type="domain" description="ChrR-like cupin" evidence="1">
    <location>
        <begin position="31"/>
        <end position="108"/>
    </location>
</feature>
<keyword evidence="3" id="KW-1185">Reference proteome</keyword>
<reference evidence="2 3" key="1">
    <citation type="submission" date="2012-09" db="EMBL/GenBank/DDBJ databases">
        <title>Genome Sequence of alkane-degrading Bacterium Alcanivorax sp. 19-m-6.</title>
        <authorList>
            <person name="Lai Q."/>
            <person name="Shao Z."/>
        </authorList>
    </citation>
    <scope>NUCLEOTIDE SEQUENCE [LARGE SCALE GENOMIC DNA]</scope>
    <source>
        <strain evidence="2 3">19-m-6</strain>
    </source>
</reference>
<proteinExistence type="predicted"/>
<accession>A0A095SIU2</accession>
<protein>
    <recommendedName>
        <fullName evidence="1">ChrR-like cupin domain-containing protein</fullName>
    </recommendedName>
</protein>
<evidence type="ECO:0000313" key="2">
    <source>
        <dbReference type="EMBL" id="KGD64502.1"/>
    </source>
</evidence>
<name>A0A095SIU2_9GAMM</name>
<gene>
    <name evidence="2" type="ORF">Y5S_02257</name>
</gene>
<dbReference type="InterPro" id="IPR014710">
    <property type="entry name" value="RmlC-like_jellyroll"/>
</dbReference>
<dbReference type="eggNOG" id="COG1917">
    <property type="taxonomic scope" value="Bacteria"/>
</dbReference>
<dbReference type="Gene3D" id="2.60.120.10">
    <property type="entry name" value="Jelly Rolls"/>
    <property type="match status" value="1"/>
</dbReference>
<comment type="caution">
    <text evidence="2">The sequence shown here is derived from an EMBL/GenBank/DDBJ whole genome shotgun (WGS) entry which is preliminary data.</text>
</comment>
<evidence type="ECO:0000259" key="1">
    <source>
        <dbReference type="Pfam" id="PF12973"/>
    </source>
</evidence>
<organism evidence="2 3">
    <name type="scientific">Alcanivorax nanhaiticus</name>
    <dbReference type="NCBI Taxonomy" id="1177154"/>
    <lineage>
        <taxon>Bacteria</taxon>
        <taxon>Pseudomonadati</taxon>
        <taxon>Pseudomonadota</taxon>
        <taxon>Gammaproteobacteria</taxon>
        <taxon>Oceanospirillales</taxon>
        <taxon>Alcanivoracaceae</taxon>
        <taxon>Alcanivorax</taxon>
    </lineage>
</organism>
<evidence type="ECO:0000313" key="3">
    <source>
        <dbReference type="Proteomes" id="UP000029444"/>
    </source>
</evidence>
<dbReference type="PATRIC" id="fig|1177154.3.peg.2297"/>
<dbReference type="STRING" id="1177154.Y5S_02257"/>
<dbReference type="EMBL" id="ARXV01000008">
    <property type="protein sequence ID" value="KGD64502.1"/>
    <property type="molecule type" value="Genomic_DNA"/>
</dbReference>
<dbReference type="CDD" id="cd20302">
    <property type="entry name" value="cupin_DAD"/>
    <property type="match status" value="1"/>
</dbReference>
<sequence length="177" mass="20235">MSMLPMLVKDHDELLTLNNNEMPIYKDIMVPGLDVQPQYVDVNRGIWVLRVMFHPGVRLPMHYHTGTVHLWTLSGKWNYVEYPDQPQTAGCYLFEPGGSIHTFNVPEDNTEVTDTLMLVEGANVNFDENFDENGQYHSMLDANSITLLIEQYIQENGLEPASYIKPSMPDYAKNIKG</sequence>
<dbReference type="SUPFAM" id="SSF51182">
    <property type="entry name" value="RmlC-like cupins"/>
    <property type="match status" value="1"/>
</dbReference>
<dbReference type="Pfam" id="PF12973">
    <property type="entry name" value="Cupin_7"/>
    <property type="match status" value="1"/>
</dbReference>
<dbReference type="InterPro" id="IPR011051">
    <property type="entry name" value="RmlC_Cupin_sf"/>
</dbReference>